<organism evidence="5 6">
    <name type="scientific">Angomonas deanei</name>
    <dbReference type="NCBI Taxonomy" id="59799"/>
    <lineage>
        <taxon>Eukaryota</taxon>
        <taxon>Discoba</taxon>
        <taxon>Euglenozoa</taxon>
        <taxon>Kinetoplastea</taxon>
        <taxon>Metakinetoplastina</taxon>
        <taxon>Trypanosomatida</taxon>
        <taxon>Trypanosomatidae</taxon>
        <taxon>Strigomonadinae</taxon>
        <taxon>Angomonas</taxon>
    </lineage>
</organism>
<keyword evidence="2" id="KW-0808">Transferase</keyword>
<comment type="similarity">
    <text evidence="1">Belongs to the guanylate kinase family.</text>
</comment>
<sequence length="281" mass="32243">MSSTPHARDVVVFIGPSGSGKTTVIQELQRRHPHFFSFCVSHTTRPPRTGEENGKQYYFVNRPQFVELVKQKKMAEYTLLFPRENSVQNSQRNVQLMEKVLETDFCHIESLLELEKSVLGGASEGGTQGTFYGTSKQALMEQVEQHKTVLMDTDLKGAISLDGIFHKKGREENDNEEKDATVQKLKQYACCIVLILPPSLETVRARLEKRHSETPETLAIRMAYNAVWMRYYKKYSDIFDYVVVNDDLETCVRQLEELILTPEGSRRESRRSGKRARMASL</sequence>
<dbReference type="PANTHER" id="PTHR23117">
    <property type="entry name" value="GUANYLATE KINASE-RELATED"/>
    <property type="match status" value="1"/>
</dbReference>
<keyword evidence="6" id="KW-1185">Reference proteome</keyword>
<dbReference type="PANTHER" id="PTHR23117:SF13">
    <property type="entry name" value="GUANYLATE KINASE"/>
    <property type="match status" value="1"/>
</dbReference>
<name>A0A7G2C6R3_9TRYP</name>
<dbReference type="Pfam" id="PF00625">
    <property type="entry name" value="Guanylate_kin"/>
    <property type="match status" value="2"/>
</dbReference>
<dbReference type="InterPro" id="IPR020590">
    <property type="entry name" value="Guanylate_kinase_CS"/>
</dbReference>
<gene>
    <name evidence="5" type="ORF">ADEAN_000192400</name>
</gene>
<evidence type="ECO:0000313" key="6">
    <source>
        <dbReference type="Proteomes" id="UP000515908"/>
    </source>
</evidence>
<dbReference type="InterPro" id="IPR008145">
    <property type="entry name" value="GK/Ca_channel_bsu"/>
</dbReference>
<dbReference type="SUPFAM" id="SSF52540">
    <property type="entry name" value="P-loop containing nucleoside triphosphate hydrolases"/>
    <property type="match status" value="1"/>
</dbReference>
<evidence type="ECO:0000256" key="3">
    <source>
        <dbReference type="ARBA" id="ARBA00022777"/>
    </source>
</evidence>
<dbReference type="EMBL" id="LR877147">
    <property type="protein sequence ID" value="CAD2214477.1"/>
    <property type="molecule type" value="Genomic_DNA"/>
</dbReference>
<evidence type="ECO:0000313" key="5">
    <source>
        <dbReference type="EMBL" id="CAD2214477.1"/>
    </source>
</evidence>
<dbReference type="GO" id="GO:0005829">
    <property type="term" value="C:cytosol"/>
    <property type="evidence" value="ECO:0007669"/>
    <property type="project" value="TreeGrafter"/>
</dbReference>
<proteinExistence type="inferred from homology"/>
<protein>
    <submittedName>
        <fullName evidence="5">Guanylate kinase, putative</fullName>
    </submittedName>
</protein>
<dbReference type="AlphaFoldDB" id="A0A7G2C6R3"/>
<dbReference type="Proteomes" id="UP000515908">
    <property type="component" value="Chromosome 03"/>
</dbReference>
<evidence type="ECO:0000259" key="4">
    <source>
        <dbReference type="PROSITE" id="PS50052"/>
    </source>
</evidence>
<dbReference type="InterPro" id="IPR008144">
    <property type="entry name" value="Guanylate_kin-like_dom"/>
</dbReference>
<dbReference type="PROSITE" id="PS00856">
    <property type="entry name" value="GUANYLATE_KINASE_1"/>
    <property type="match status" value="1"/>
</dbReference>
<accession>A0A7G2C6R3</accession>
<keyword evidence="3 5" id="KW-0418">Kinase</keyword>
<evidence type="ECO:0000256" key="2">
    <source>
        <dbReference type="ARBA" id="ARBA00022679"/>
    </source>
</evidence>
<dbReference type="InterPro" id="IPR027417">
    <property type="entry name" value="P-loop_NTPase"/>
</dbReference>
<dbReference type="PROSITE" id="PS50052">
    <property type="entry name" value="GUANYLATE_KINASE_2"/>
    <property type="match status" value="1"/>
</dbReference>
<dbReference type="Gene3D" id="3.40.50.300">
    <property type="entry name" value="P-loop containing nucleotide triphosphate hydrolases"/>
    <property type="match status" value="1"/>
</dbReference>
<dbReference type="SMART" id="SM00072">
    <property type="entry name" value="GuKc"/>
    <property type="match status" value="1"/>
</dbReference>
<feature type="domain" description="Guanylate kinase-like" evidence="4">
    <location>
        <begin position="8"/>
        <end position="260"/>
    </location>
</feature>
<dbReference type="CDD" id="cd00071">
    <property type="entry name" value="GMPK"/>
    <property type="match status" value="1"/>
</dbReference>
<reference evidence="5 6" key="1">
    <citation type="submission" date="2020-08" db="EMBL/GenBank/DDBJ databases">
        <authorList>
            <person name="Newling K."/>
            <person name="Davey J."/>
            <person name="Forrester S."/>
        </authorList>
    </citation>
    <scope>NUCLEOTIDE SEQUENCE [LARGE SCALE GENOMIC DNA]</scope>
    <source>
        <strain evidence="6">Crithidia deanei Carvalho (ATCC PRA-265)</strain>
    </source>
</reference>
<dbReference type="VEuPathDB" id="TriTrypDB:ADEAN_000192400"/>
<evidence type="ECO:0000256" key="1">
    <source>
        <dbReference type="ARBA" id="ARBA00005790"/>
    </source>
</evidence>
<dbReference type="GO" id="GO:0004385">
    <property type="term" value="F:GMP kinase activity"/>
    <property type="evidence" value="ECO:0007669"/>
    <property type="project" value="TreeGrafter"/>
</dbReference>